<dbReference type="InterPro" id="IPR024726">
    <property type="entry name" value="FhuF_C"/>
</dbReference>
<evidence type="ECO:0000313" key="3">
    <source>
        <dbReference type="Proteomes" id="UP001499987"/>
    </source>
</evidence>
<dbReference type="RefSeq" id="WP_344626996.1">
    <property type="nucleotide sequence ID" value="NZ_BAAALD010000085.1"/>
</dbReference>
<evidence type="ECO:0000313" key="2">
    <source>
        <dbReference type="EMBL" id="GAA1112383.1"/>
    </source>
</evidence>
<sequence>MGVSEVWAAVGRVGPYFAVRTGEAPPAGFRPLRELYAAGPDGPLAARIGQAARQMGTREPRVAASLVHLGLASRLWSVALGAAALGGVVPDLHPDRAHGALPARGTFELWLPDRPAAADGPLADGLRQAVAVENLVPLAAAVRSVAPVAERLLDGNAASALVGAGRVLAAAPSVRHTAAARRAEALVRDLLDTPPLEGTGSVTAPDRPLAFRRSSCCLYYRVPGGGVCGDCVFDRPPGAR</sequence>
<name>A0ABN1U1D0_9ACTN</name>
<accession>A0ABN1U1D0</accession>
<keyword evidence="3" id="KW-1185">Reference proteome</keyword>
<dbReference type="Pfam" id="PF11575">
    <property type="entry name" value="FhuF_C"/>
    <property type="match status" value="1"/>
</dbReference>
<comment type="caution">
    <text evidence="2">The sequence shown here is derived from an EMBL/GenBank/DDBJ whole genome shotgun (WGS) entry which is preliminary data.</text>
</comment>
<dbReference type="EMBL" id="BAAALD010000085">
    <property type="protein sequence ID" value="GAA1112383.1"/>
    <property type="molecule type" value="Genomic_DNA"/>
</dbReference>
<organism evidence="2 3">
    <name type="scientific">Kitasatospora arboriphila</name>
    <dbReference type="NCBI Taxonomy" id="258052"/>
    <lineage>
        <taxon>Bacteria</taxon>
        <taxon>Bacillati</taxon>
        <taxon>Actinomycetota</taxon>
        <taxon>Actinomycetes</taxon>
        <taxon>Kitasatosporales</taxon>
        <taxon>Streptomycetaceae</taxon>
        <taxon>Kitasatospora</taxon>
    </lineage>
</organism>
<protein>
    <submittedName>
        <fullName evidence="2">(2Fe-2S)-binding protein</fullName>
    </submittedName>
</protein>
<gene>
    <name evidence="2" type="ORF">GCM10009663_61790</name>
</gene>
<evidence type="ECO:0000259" key="1">
    <source>
        <dbReference type="Pfam" id="PF11575"/>
    </source>
</evidence>
<proteinExistence type="predicted"/>
<dbReference type="Proteomes" id="UP001499987">
    <property type="component" value="Unassembled WGS sequence"/>
</dbReference>
<reference evidence="2 3" key="1">
    <citation type="journal article" date="2019" name="Int. J. Syst. Evol. Microbiol.">
        <title>The Global Catalogue of Microorganisms (GCM) 10K type strain sequencing project: providing services to taxonomists for standard genome sequencing and annotation.</title>
        <authorList>
            <consortium name="The Broad Institute Genomics Platform"/>
            <consortium name="The Broad Institute Genome Sequencing Center for Infectious Disease"/>
            <person name="Wu L."/>
            <person name="Ma J."/>
        </authorList>
    </citation>
    <scope>NUCLEOTIDE SEQUENCE [LARGE SCALE GENOMIC DNA]</scope>
    <source>
        <strain evidence="2 3">JCM 13002</strain>
    </source>
</reference>
<feature type="domain" description="Ferric siderophore reductase C-terminal" evidence="1">
    <location>
        <begin position="213"/>
        <end position="232"/>
    </location>
</feature>